<gene>
    <name evidence="2" type="ORF">ODALV1_LOCUS18</name>
</gene>
<dbReference type="EMBL" id="CAXLJM020000001">
    <property type="protein sequence ID" value="CAL8067905.1"/>
    <property type="molecule type" value="Genomic_DNA"/>
</dbReference>
<keyword evidence="3" id="KW-1185">Reference proteome</keyword>
<dbReference type="Proteomes" id="UP001642540">
    <property type="component" value="Unassembled WGS sequence"/>
</dbReference>
<keyword evidence="1" id="KW-1133">Transmembrane helix</keyword>
<name>A0ABP1PKJ7_9HEXA</name>
<accession>A0ABP1PKJ7</accession>
<dbReference type="InterPro" id="IPR011024">
    <property type="entry name" value="G_crystallin-like"/>
</dbReference>
<sequence length="156" mass="17451">MSRTKHIPYLIGFPIVVILFGLITISHSFQNPYPFKKCAELFSQDGFGGLKLEMMDQDHSLNLAANYKVSNGWNTISSIKIENGCSMSLCNETYLDGECKSIPAGFYGSSQLKSIIGYTNICIGQVYMSKGMQMLLCFRQRGILRSGIPQRRMSNV</sequence>
<feature type="transmembrane region" description="Helical" evidence="1">
    <location>
        <begin position="7"/>
        <end position="29"/>
    </location>
</feature>
<protein>
    <submittedName>
        <fullName evidence="2">Uncharacterized protein</fullName>
    </submittedName>
</protein>
<keyword evidence="1" id="KW-0812">Transmembrane</keyword>
<dbReference type="SUPFAM" id="SSF49695">
    <property type="entry name" value="gamma-Crystallin-like"/>
    <property type="match status" value="1"/>
</dbReference>
<organism evidence="2 3">
    <name type="scientific">Orchesella dallaii</name>
    <dbReference type="NCBI Taxonomy" id="48710"/>
    <lineage>
        <taxon>Eukaryota</taxon>
        <taxon>Metazoa</taxon>
        <taxon>Ecdysozoa</taxon>
        <taxon>Arthropoda</taxon>
        <taxon>Hexapoda</taxon>
        <taxon>Collembola</taxon>
        <taxon>Entomobryomorpha</taxon>
        <taxon>Entomobryoidea</taxon>
        <taxon>Orchesellidae</taxon>
        <taxon>Orchesellinae</taxon>
        <taxon>Orchesella</taxon>
    </lineage>
</organism>
<comment type="caution">
    <text evidence="2">The sequence shown here is derived from an EMBL/GenBank/DDBJ whole genome shotgun (WGS) entry which is preliminary data.</text>
</comment>
<evidence type="ECO:0000313" key="2">
    <source>
        <dbReference type="EMBL" id="CAL8067905.1"/>
    </source>
</evidence>
<proteinExistence type="predicted"/>
<dbReference type="Gene3D" id="2.60.20.10">
    <property type="entry name" value="Crystallins"/>
    <property type="match status" value="1"/>
</dbReference>
<keyword evidence="1" id="KW-0472">Membrane</keyword>
<reference evidence="2 3" key="1">
    <citation type="submission" date="2024-08" db="EMBL/GenBank/DDBJ databases">
        <authorList>
            <person name="Cucini C."/>
            <person name="Frati F."/>
        </authorList>
    </citation>
    <scope>NUCLEOTIDE SEQUENCE [LARGE SCALE GENOMIC DNA]</scope>
</reference>
<evidence type="ECO:0000313" key="3">
    <source>
        <dbReference type="Proteomes" id="UP001642540"/>
    </source>
</evidence>
<evidence type="ECO:0000256" key="1">
    <source>
        <dbReference type="SAM" id="Phobius"/>
    </source>
</evidence>